<evidence type="ECO:0000256" key="1">
    <source>
        <dbReference type="SAM" id="MobiDB-lite"/>
    </source>
</evidence>
<gene>
    <name evidence="2" type="ORF">VNO77_42110</name>
</gene>
<evidence type="ECO:0000313" key="2">
    <source>
        <dbReference type="EMBL" id="KAK7308502.1"/>
    </source>
</evidence>
<accession>A0AAN9K0G1</accession>
<evidence type="ECO:0000313" key="3">
    <source>
        <dbReference type="Proteomes" id="UP001367508"/>
    </source>
</evidence>
<proteinExistence type="predicted"/>
<feature type="compositionally biased region" description="Basic and acidic residues" evidence="1">
    <location>
        <begin position="128"/>
        <end position="144"/>
    </location>
</feature>
<dbReference type="EMBL" id="JAYMYQ010000010">
    <property type="protein sequence ID" value="KAK7308502.1"/>
    <property type="molecule type" value="Genomic_DNA"/>
</dbReference>
<protein>
    <submittedName>
        <fullName evidence="2">Uncharacterized protein</fullName>
    </submittedName>
</protein>
<dbReference type="AlphaFoldDB" id="A0AAN9K0G1"/>
<name>A0AAN9K0G1_CANGL</name>
<keyword evidence="3" id="KW-1185">Reference proteome</keyword>
<reference evidence="2 3" key="1">
    <citation type="submission" date="2024-01" db="EMBL/GenBank/DDBJ databases">
        <title>The genomes of 5 underutilized Papilionoideae crops provide insights into root nodulation and disease resistanc.</title>
        <authorList>
            <person name="Jiang F."/>
        </authorList>
    </citation>
    <scope>NUCLEOTIDE SEQUENCE [LARGE SCALE GENOMIC DNA]</scope>
    <source>
        <strain evidence="2">LVBAO_FW01</strain>
        <tissue evidence="2">Leaves</tissue>
    </source>
</reference>
<sequence>MCCMWQPIDSRSHGLTINFWRLTMGVQIDYAKYISHHLFQKLWLDLLGFCDISGFCKIMQYVLLLASIQGANSCFLVIKEQYFGLRNCFEGDLYARRLNHLSTSSSISGNLFGSISFTSFLIRAPSRRSEEKPEKRGKVGEVGRSRQKIL</sequence>
<dbReference type="Proteomes" id="UP001367508">
    <property type="component" value="Unassembled WGS sequence"/>
</dbReference>
<comment type="caution">
    <text evidence="2">The sequence shown here is derived from an EMBL/GenBank/DDBJ whole genome shotgun (WGS) entry which is preliminary data.</text>
</comment>
<organism evidence="2 3">
    <name type="scientific">Canavalia gladiata</name>
    <name type="common">Sword bean</name>
    <name type="synonym">Dolichos gladiatus</name>
    <dbReference type="NCBI Taxonomy" id="3824"/>
    <lineage>
        <taxon>Eukaryota</taxon>
        <taxon>Viridiplantae</taxon>
        <taxon>Streptophyta</taxon>
        <taxon>Embryophyta</taxon>
        <taxon>Tracheophyta</taxon>
        <taxon>Spermatophyta</taxon>
        <taxon>Magnoliopsida</taxon>
        <taxon>eudicotyledons</taxon>
        <taxon>Gunneridae</taxon>
        <taxon>Pentapetalae</taxon>
        <taxon>rosids</taxon>
        <taxon>fabids</taxon>
        <taxon>Fabales</taxon>
        <taxon>Fabaceae</taxon>
        <taxon>Papilionoideae</taxon>
        <taxon>50 kb inversion clade</taxon>
        <taxon>NPAAA clade</taxon>
        <taxon>indigoferoid/millettioid clade</taxon>
        <taxon>Phaseoleae</taxon>
        <taxon>Canavalia</taxon>
    </lineage>
</organism>
<feature type="region of interest" description="Disordered" evidence="1">
    <location>
        <begin position="128"/>
        <end position="150"/>
    </location>
</feature>